<dbReference type="OrthoDB" id="9995831at2759"/>
<proteinExistence type="predicted"/>
<dbReference type="EMBL" id="CAJNOQ010000711">
    <property type="protein sequence ID" value="CAF0830503.1"/>
    <property type="molecule type" value="Genomic_DNA"/>
</dbReference>
<dbReference type="EMBL" id="CAJOBC010000711">
    <property type="protein sequence ID" value="CAF3617574.1"/>
    <property type="molecule type" value="Genomic_DNA"/>
</dbReference>
<accession>A0A813UTG1</accession>
<name>A0A813UTG1_9BILA</name>
<reference evidence="1" key="1">
    <citation type="submission" date="2021-02" db="EMBL/GenBank/DDBJ databases">
        <authorList>
            <person name="Nowell W R."/>
        </authorList>
    </citation>
    <scope>NUCLEOTIDE SEQUENCE</scope>
</reference>
<evidence type="ECO:0000313" key="2">
    <source>
        <dbReference type="EMBL" id="CAF3617574.1"/>
    </source>
</evidence>
<dbReference type="Proteomes" id="UP000663829">
    <property type="component" value="Unassembled WGS sequence"/>
</dbReference>
<organism evidence="1 3">
    <name type="scientific">Didymodactylos carnosus</name>
    <dbReference type="NCBI Taxonomy" id="1234261"/>
    <lineage>
        <taxon>Eukaryota</taxon>
        <taxon>Metazoa</taxon>
        <taxon>Spiralia</taxon>
        <taxon>Gnathifera</taxon>
        <taxon>Rotifera</taxon>
        <taxon>Eurotatoria</taxon>
        <taxon>Bdelloidea</taxon>
        <taxon>Philodinida</taxon>
        <taxon>Philodinidae</taxon>
        <taxon>Didymodactylos</taxon>
    </lineage>
</organism>
<sequence>MTIMSEHLLISRNSDGDKREKLRSILEKQFTKITKLLYTTSVPSDVLDNEVLPYIANDVVFTDPWQNGGSKELYRIGMKGFHCMFNFTMDIFQLNVKLNDDDTGRVIVDGIMNLEQFKWIYTYPLRTILVYDFRLLNKDVYEDEQDDDLIISPLFEIYRHEEMWSFGDMIANLPVAGWFYRNIFRVGFGYAFVFASGVSCYLKDVHIEHEGINKFHISKQILHKLALFRHPNVSIVMDIIQDVCHAFMYPHEVEQNETNTCDDILRKNATEIQEK</sequence>
<comment type="caution">
    <text evidence="1">The sequence shown here is derived from an EMBL/GenBank/DDBJ whole genome shotgun (WGS) entry which is preliminary data.</text>
</comment>
<evidence type="ECO:0000313" key="3">
    <source>
        <dbReference type="Proteomes" id="UP000663829"/>
    </source>
</evidence>
<gene>
    <name evidence="1" type="ORF">GPM918_LOCUS5028</name>
    <name evidence="2" type="ORF">SRO942_LOCUS5029</name>
</gene>
<keyword evidence="3" id="KW-1185">Reference proteome</keyword>
<dbReference type="Proteomes" id="UP000681722">
    <property type="component" value="Unassembled WGS sequence"/>
</dbReference>
<dbReference type="AlphaFoldDB" id="A0A813UTG1"/>
<evidence type="ECO:0000313" key="1">
    <source>
        <dbReference type="EMBL" id="CAF0830503.1"/>
    </source>
</evidence>
<protein>
    <submittedName>
        <fullName evidence="1">Uncharacterized protein</fullName>
    </submittedName>
</protein>